<evidence type="ECO:0000313" key="1">
    <source>
        <dbReference type="EMBL" id="EJW02922.1"/>
    </source>
</evidence>
<evidence type="ECO:0000313" key="2">
    <source>
        <dbReference type="Proteomes" id="UP000003163"/>
    </source>
</evidence>
<protein>
    <submittedName>
        <fullName evidence="1">Uncharacterized protein</fullName>
    </submittedName>
</protein>
<dbReference type="AlphaFoldDB" id="J9DNF5"/>
<name>J9DNF5_EDHAE</name>
<gene>
    <name evidence="1" type="ORF">EDEG_02687</name>
</gene>
<dbReference type="InParanoid" id="J9DNF5"/>
<reference evidence="1 2" key="1">
    <citation type="submission" date="2011-08" db="EMBL/GenBank/DDBJ databases">
        <authorList>
            <person name="Liu Z.J."/>
            <person name="Shi F.L."/>
            <person name="Lu J.Q."/>
            <person name="Li M."/>
            <person name="Wang Z.L."/>
        </authorList>
    </citation>
    <scope>NUCLEOTIDE SEQUENCE [LARGE SCALE GENOMIC DNA]</scope>
    <source>
        <strain evidence="1 2">USNM 41457</strain>
    </source>
</reference>
<organism evidence="1 2">
    <name type="scientific">Edhazardia aedis (strain USNM 41457)</name>
    <name type="common">Microsporidian parasite</name>
    <dbReference type="NCBI Taxonomy" id="1003232"/>
    <lineage>
        <taxon>Eukaryota</taxon>
        <taxon>Fungi</taxon>
        <taxon>Fungi incertae sedis</taxon>
        <taxon>Microsporidia</taxon>
        <taxon>Edhazardia</taxon>
    </lineage>
</organism>
<accession>J9DNF5</accession>
<dbReference type="Proteomes" id="UP000003163">
    <property type="component" value="Unassembled WGS sequence"/>
</dbReference>
<dbReference type="HOGENOM" id="CLU_1948782_0_0_1"/>
<reference evidence="2" key="2">
    <citation type="submission" date="2015-07" db="EMBL/GenBank/DDBJ databases">
        <title>Contrasting host-pathogen interactions and genome evolution in two generalist and specialist microsporidian pathogens of mosquitoes.</title>
        <authorList>
            <consortium name="The Broad Institute Genomics Platform"/>
            <consortium name="The Broad Institute Genome Sequencing Center for Infectious Disease"/>
            <person name="Cuomo C.A."/>
            <person name="Sanscrainte N.D."/>
            <person name="Goldberg J.M."/>
            <person name="Heiman D."/>
            <person name="Young S."/>
            <person name="Zeng Q."/>
            <person name="Becnel J.J."/>
            <person name="Birren B.W."/>
        </authorList>
    </citation>
    <scope>NUCLEOTIDE SEQUENCE [LARGE SCALE GENOMIC DNA]</scope>
    <source>
        <strain evidence="2">USNM 41457</strain>
    </source>
</reference>
<dbReference type="EMBL" id="AFBI03000051">
    <property type="protein sequence ID" value="EJW02922.1"/>
    <property type="molecule type" value="Genomic_DNA"/>
</dbReference>
<keyword evidence="2" id="KW-1185">Reference proteome</keyword>
<sequence length="129" mass="15191">MNFSKEKIASKEACSLQCHEENCSKKKILIDHKYCADIIEKHIYNRPELSHLIARNIYKTEKANFAKIHLLLDSVIHNNQIPCYKKLFVRDVSTHFYALGNKLSFLLKQKVVAKMLFKRNTQFEYLQTS</sequence>
<comment type="caution">
    <text evidence="1">The sequence shown here is derived from an EMBL/GenBank/DDBJ whole genome shotgun (WGS) entry which is preliminary data.</text>
</comment>
<dbReference type="VEuPathDB" id="MicrosporidiaDB:EDEG_02687"/>
<proteinExistence type="predicted"/>